<dbReference type="EMBL" id="GBRH01244892">
    <property type="protein sequence ID" value="JAD53003.1"/>
    <property type="molecule type" value="Transcribed_RNA"/>
</dbReference>
<name>A0A0A9AT09_ARUDO</name>
<accession>A0A0A9AT09</accession>
<sequence length="13" mass="1641">MKYNVATKWEQRS</sequence>
<reference evidence="1" key="2">
    <citation type="journal article" date="2015" name="Data Brief">
        <title>Shoot transcriptome of the giant reed, Arundo donax.</title>
        <authorList>
            <person name="Barrero R.A."/>
            <person name="Guerrero F.D."/>
            <person name="Moolhuijzen P."/>
            <person name="Goolsby J.A."/>
            <person name="Tidwell J."/>
            <person name="Bellgard S.E."/>
            <person name="Bellgard M.I."/>
        </authorList>
    </citation>
    <scope>NUCLEOTIDE SEQUENCE</scope>
    <source>
        <tissue evidence="1">Shoot tissue taken approximately 20 cm above the soil surface</tissue>
    </source>
</reference>
<organism evidence="1">
    <name type="scientific">Arundo donax</name>
    <name type="common">Giant reed</name>
    <name type="synonym">Donax arundinaceus</name>
    <dbReference type="NCBI Taxonomy" id="35708"/>
    <lineage>
        <taxon>Eukaryota</taxon>
        <taxon>Viridiplantae</taxon>
        <taxon>Streptophyta</taxon>
        <taxon>Embryophyta</taxon>
        <taxon>Tracheophyta</taxon>
        <taxon>Spermatophyta</taxon>
        <taxon>Magnoliopsida</taxon>
        <taxon>Liliopsida</taxon>
        <taxon>Poales</taxon>
        <taxon>Poaceae</taxon>
        <taxon>PACMAD clade</taxon>
        <taxon>Arundinoideae</taxon>
        <taxon>Arundineae</taxon>
        <taxon>Arundo</taxon>
    </lineage>
</organism>
<protein>
    <submittedName>
        <fullName evidence="1">Uncharacterized protein</fullName>
    </submittedName>
</protein>
<proteinExistence type="predicted"/>
<evidence type="ECO:0000313" key="1">
    <source>
        <dbReference type="EMBL" id="JAD53003.1"/>
    </source>
</evidence>
<reference evidence="1" key="1">
    <citation type="submission" date="2014-09" db="EMBL/GenBank/DDBJ databases">
        <authorList>
            <person name="Magalhaes I.L.F."/>
            <person name="Oliveira U."/>
            <person name="Santos F.R."/>
            <person name="Vidigal T.H.D.A."/>
            <person name="Brescovit A.D."/>
            <person name="Santos A.J."/>
        </authorList>
    </citation>
    <scope>NUCLEOTIDE SEQUENCE</scope>
    <source>
        <tissue evidence="1">Shoot tissue taken approximately 20 cm above the soil surface</tissue>
    </source>
</reference>